<gene>
    <name evidence="1" type="ORF">ABID21_002560</name>
</gene>
<proteinExistence type="predicted"/>
<keyword evidence="2" id="KW-1185">Reference proteome</keyword>
<dbReference type="Proteomes" id="UP001549031">
    <property type="component" value="Unassembled WGS sequence"/>
</dbReference>
<reference evidence="1 2" key="1">
    <citation type="submission" date="2024-06" db="EMBL/GenBank/DDBJ databases">
        <title>Genomic Encyclopedia of Type Strains, Phase IV (KMG-IV): sequencing the most valuable type-strain genomes for metagenomic binning, comparative biology and taxonomic classification.</title>
        <authorList>
            <person name="Goeker M."/>
        </authorList>
    </citation>
    <scope>NUCLEOTIDE SEQUENCE [LARGE SCALE GENOMIC DNA]</scope>
    <source>
        <strain evidence="1 2">DSM 105042</strain>
    </source>
</reference>
<accession>A0ABV2H7N3</accession>
<dbReference type="EMBL" id="JBEPLJ010000009">
    <property type="protein sequence ID" value="MET3586442.1"/>
    <property type="molecule type" value="Genomic_DNA"/>
</dbReference>
<evidence type="ECO:0000313" key="1">
    <source>
        <dbReference type="EMBL" id="MET3586442.1"/>
    </source>
</evidence>
<protein>
    <recommendedName>
        <fullName evidence="3">Transposase</fullName>
    </recommendedName>
</protein>
<sequence length="73" mass="8061">MNEQGPDVSLLIGLHKLAQQNGDGLVPELYSLLVEPLRSHADMADVIPFPAERRETVPSAPVIGTNRILTFRR</sequence>
<evidence type="ECO:0008006" key="3">
    <source>
        <dbReference type="Google" id="ProtNLM"/>
    </source>
</evidence>
<evidence type="ECO:0000313" key="2">
    <source>
        <dbReference type="Proteomes" id="UP001549031"/>
    </source>
</evidence>
<name>A0ABV2H7N3_9HYPH</name>
<organism evidence="1 2">
    <name type="scientific">Pseudorhizobium tarimense</name>
    <dbReference type="NCBI Taxonomy" id="1079109"/>
    <lineage>
        <taxon>Bacteria</taxon>
        <taxon>Pseudomonadati</taxon>
        <taxon>Pseudomonadota</taxon>
        <taxon>Alphaproteobacteria</taxon>
        <taxon>Hyphomicrobiales</taxon>
        <taxon>Rhizobiaceae</taxon>
        <taxon>Rhizobium/Agrobacterium group</taxon>
        <taxon>Pseudorhizobium</taxon>
    </lineage>
</organism>
<comment type="caution">
    <text evidence="1">The sequence shown here is derived from an EMBL/GenBank/DDBJ whole genome shotgun (WGS) entry which is preliminary data.</text>
</comment>